<dbReference type="AlphaFoldDB" id="A0A0G1IYW4"/>
<accession>A0A0G1IYW4</accession>
<comment type="caution">
    <text evidence="1">The sequence shown here is derived from an EMBL/GenBank/DDBJ whole genome shotgun (WGS) entry which is preliminary data.</text>
</comment>
<name>A0A0G1IYW4_9BACT</name>
<protein>
    <submittedName>
        <fullName evidence="1">Uncharacterized protein</fullName>
    </submittedName>
</protein>
<dbReference type="EMBL" id="LCIV01000002">
    <property type="protein sequence ID" value="KKT64230.1"/>
    <property type="molecule type" value="Genomic_DNA"/>
</dbReference>
<dbReference type="STRING" id="1618646.UW57_C0002G0110"/>
<gene>
    <name evidence="1" type="ORF">UW57_C0002G0110</name>
</gene>
<evidence type="ECO:0000313" key="1">
    <source>
        <dbReference type="EMBL" id="KKT64230.1"/>
    </source>
</evidence>
<proteinExistence type="predicted"/>
<dbReference type="Proteomes" id="UP000034652">
    <property type="component" value="Unassembled WGS sequence"/>
</dbReference>
<organism evidence="1 2">
    <name type="scientific">Candidatus Giovannonibacteria bacterium GW2011_GWA1_44_29</name>
    <dbReference type="NCBI Taxonomy" id="1618646"/>
    <lineage>
        <taxon>Bacteria</taxon>
        <taxon>Candidatus Giovannoniibacteriota</taxon>
    </lineage>
</organism>
<evidence type="ECO:0000313" key="2">
    <source>
        <dbReference type="Proteomes" id="UP000034652"/>
    </source>
</evidence>
<sequence>MAAVRVPLERTPSEFALTAPAPRLLNLTVLLANNVPKKGEEEALKVCTVPPAVETMSNGPLVEKVWEVSVSPLREVMPEPLAAPMQVPLGRQTFPVPST</sequence>
<reference evidence="1 2" key="1">
    <citation type="journal article" date="2015" name="Nature">
        <title>rRNA introns, odd ribosomes, and small enigmatic genomes across a large radiation of phyla.</title>
        <authorList>
            <person name="Brown C.T."/>
            <person name="Hug L.A."/>
            <person name="Thomas B.C."/>
            <person name="Sharon I."/>
            <person name="Castelle C.J."/>
            <person name="Singh A."/>
            <person name="Wilkins M.J."/>
            <person name="Williams K.H."/>
            <person name="Banfield J.F."/>
        </authorList>
    </citation>
    <scope>NUCLEOTIDE SEQUENCE [LARGE SCALE GENOMIC DNA]</scope>
</reference>